<feature type="domain" description="Phytase-like" evidence="1">
    <location>
        <begin position="11"/>
        <end position="315"/>
    </location>
</feature>
<dbReference type="EMBL" id="JADKFW010000004">
    <property type="protein sequence ID" value="MBK9717302.1"/>
    <property type="molecule type" value="Genomic_DNA"/>
</dbReference>
<evidence type="ECO:0000313" key="2">
    <source>
        <dbReference type="EMBL" id="MBK9717302.1"/>
    </source>
</evidence>
<reference evidence="2 3" key="1">
    <citation type="submission" date="2020-10" db="EMBL/GenBank/DDBJ databases">
        <title>Connecting structure to function with the recovery of over 1000 high-quality activated sludge metagenome-assembled genomes encoding full-length rRNA genes using long-read sequencing.</title>
        <authorList>
            <person name="Singleton C.M."/>
            <person name="Petriglieri F."/>
            <person name="Kristensen J.M."/>
            <person name="Kirkegaard R.H."/>
            <person name="Michaelsen T.Y."/>
            <person name="Andersen M.H."/>
            <person name="Karst S.M."/>
            <person name="Dueholm M.S."/>
            <person name="Nielsen P.H."/>
            <person name="Albertsen M."/>
        </authorList>
    </citation>
    <scope>NUCLEOTIDE SEQUENCE [LARGE SCALE GENOMIC DNA]</scope>
    <source>
        <strain evidence="2">Ribe_18-Q3-R11-54_BAT3C.373</strain>
    </source>
</reference>
<protein>
    <submittedName>
        <fullName evidence="2">Esterase-like activity of phytase family protein</fullName>
    </submittedName>
</protein>
<proteinExistence type="predicted"/>
<gene>
    <name evidence="2" type="ORF">IPO85_07290</name>
</gene>
<name>A0A9D7S7F8_9BACT</name>
<dbReference type="Proteomes" id="UP000808349">
    <property type="component" value="Unassembled WGS sequence"/>
</dbReference>
<comment type="caution">
    <text evidence="2">The sequence shown here is derived from an EMBL/GenBank/DDBJ whole genome shotgun (WGS) entry which is preliminary data.</text>
</comment>
<evidence type="ECO:0000259" key="1">
    <source>
        <dbReference type="Pfam" id="PF13449"/>
    </source>
</evidence>
<dbReference type="AlphaFoldDB" id="A0A9D7S7F8"/>
<accession>A0A9D7S7F8</accession>
<organism evidence="2 3">
    <name type="scientific">Candidatus Defluviibacterium haderslevense</name>
    <dbReference type="NCBI Taxonomy" id="2981993"/>
    <lineage>
        <taxon>Bacteria</taxon>
        <taxon>Pseudomonadati</taxon>
        <taxon>Bacteroidota</taxon>
        <taxon>Saprospiria</taxon>
        <taxon>Saprospirales</taxon>
        <taxon>Saprospiraceae</taxon>
        <taxon>Candidatus Defluviibacterium</taxon>
    </lineage>
</organism>
<dbReference type="InterPro" id="IPR027372">
    <property type="entry name" value="Phytase-like_dom"/>
</dbReference>
<dbReference type="Pfam" id="PF13449">
    <property type="entry name" value="Phytase-like"/>
    <property type="match status" value="1"/>
</dbReference>
<evidence type="ECO:0000313" key="3">
    <source>
        <dbReference type="Proteomes" id="UP000808349"/>
    </source>
</evidence>
<dbReference type="PANTHER" id="PTHR37957:SF1">
    <property type="entry name" value="PHYTASE-LIKE DOMAIN-CONTAINING PROTEIN"/>
    <property type="match status" value="1"/>
</dbReference>
<sequence length="646" mass="69089">MLSDLFTKIHRIRINADSIQILQSITIKNPAGKPATGLINPTGFGSTATEVPSIDTVQDCANFISKTVEKDTFGIDAEGIGVDKNGTFWICEEGGATIWKINQNGILQQRYSPYANLAGASSVDVQIDTVFKYRKNNRGFEGIAITPNGKIYSLIQSPILFPDKSTGEGSRIHRILEIDPITNATKMFAYLNDGIIGSSGANQIRLRDWKIGDMTAINDTTFLVIEQALRGTSDFKKIYLININQATPINSGLYNGKTLEALVDSAGLESAGIKPVKKQLFMDLLANGWPSVYETAEGIAIINDSTIAICMDNDYAQVSPKEDGIPTATNINSHLLVYGLMNANKIPNFKASKTTLNQGITGPSSSQSPYLTPSGPKVKFTSILSAGDDGYGYKMVGIPDGSGAFDNEDGTFTMLLNHEIPAASGSVRSHGSTGAFVSRWVINKTDLSVIRGSDLINNVKLWNGTSYDTYNNSNPSPLAAFNRLCSADLAEASAFYNSATGLGTQEKIFLSGEEAGNEGRVFAHIASGTEDGTSHELPYLGKFSWENAVACPEPSNKTIVMGMDDSTPGQLYAYVGTKTNTGTNIDKAGLSKGILYGIAVEGLPTEISASTPIANTKFKLVDLGDVSKTTGADLNTKSNSLLVTNF</sequence>
<dbReference type="PANTHER" id="PTHR37957">
    <property type="entry name" value="BLR7070 PROTEIN"/>
    <property type="match status" value="1"/>
</dbReference>